<dbReference type="CDD" id="cd01061">
    <property type="entry name" value="RNase_T2_euk"/>
    <property type="match status" value="1"/>
</dbReference>
<feature type="chain" id="PRO_5045902139" evidence="4">
    <location>
        <begin position="20"/>
        <end position="284"/>
    </location>
</feature>
<keyword evidence="6" id="KW-1185">Reference proteome</keyword>
<evidence type="ECO:0000313" key="5">
    <source>
        <dbReference type="EMBL" id="CAL5229033.1"/>
    </source>
</evidence>
<name>A0ABP1GGZ9_9CHLO</name>
<dbReference type="InterPro" id="IPR036430">
    <property type="entry name" value="RNase_T2-like_sf"/>
</dbReference>
<protein>
    <submittedName>
        <fullName evidence="5">G12280 protein</fullName>
    </submittedName>
</protein>
<dbReference type="Gene3D" id="3.90.730.10">
    <property type="entry name" value="Ribonuclease T2-like"/>
    <property type="match status" value="1"/>
</dbReference>
<comment type="similarity">
    <text evidence="1 3">Belongs to the RNase T2 family.</text>
</comment>
<accession>A0ABP1GGZ9</accession>
<dbReference type="InterPro" id="IPR001568">
    <property type="entry name" value="RNase_T2-like"/>
</dbReference>
<sequence length="284" mass="30998">MTMAGHLLAFALLLSCASAAVELQRHKPHSGRGGQCPPCPQGSQGTPPPPGGFNFYFLVRQWPYTFCTFKKCSKAPKQTSGFTLHGLWPNLDNHCPDDFPEVCDSSDYDSSQISGTVLADMKSMWTSYISDDDCFLNHEWECHGTCSGLSQPDYFQDVIALHKQTDIAAALASSQYNIVPSGSPVSTADFTQALADAFGYAPILHCHNDKHSGDSYIDEVWQCVDKNTLKIMDCNDACTVHSSCAVHPNQQCDSSIIYDTPHISLHPAPSSCTLECHEKSGACH</sequence>
<dbReference type="InterPro" id="IPR018188">
    <property type="entry name" value="RNase_T2_His_AS_1"/>
</dbReference>
<dbReference type="Pfam" id="PF00445">
    <property type="entry name" value="Ribonuclease_T2"/>
    <property type="match status" value="1"/>
</dbReference>
<dbReference type="PANTHER" id="PTHR11240">
    <property type="entry name" value="RIBONUCLEASE T2"/>
    <property type="match status" value="1"/>
</dbReference>
<dbReference type="Proteomes" id="UP001497392">
    <property type="component" value="Unassembled WGS sequence"/>
</dbReference>
<gene>
    <name evidence="5" type="primary">g12280</name>
    <name evidence="5" type="ORF">VP750_LOCUS10939</name>
</gene>
<evidence type="ECO:0000256" key="2">
    <source>
        <dbReference type="ARBA" id="ARBA00023157"/>
    </source>
</evidence>
<dbReference type="SUPFAM" id="SSF55895">
    <property type="entry name" value="Ribonuclease Rh-like"/>
    <property type="match status" value="1"/>
</dbReference>
<proteinExistence type="inferred from homology"/>
<evidence type="ECO:0000256" key="3">
    <source>
        <dbReference type="RuleBase" id="RU004328"/>
    </source>
</evidence>
<dbReference type="EMBL" id="CAXHTA020000019">
    <property type="protein sequence ID" value="CAL5229033.1"/>
    <property type="molecule type" value="Genomic_DNA"/>
</dbReference>
<feature type="signal peptide" evidence="4">
    <location>
        <begin position="1"/>
        <end position="19"/>
    </location>
</feature>
<evidence type="ECO:0000313" key="6">
    <source>
        <dbReference type="Proteomes" id="UP001497392"/>
    </source>
</evidence>
<dbReference type="PANTHER" id="PTHR11240:SF22">
    <property type="entry name" value="RIBONUCLEASE T2"/>
    <property type="match status" value="1"/>
</dbReference>
<evidence type="ECO:0000256" key="4">
    <source>
        <dbReference type="SAM" id="SignalP"/>
    </source>
</evidence>
<evidence type="ECO:0000256" key="1">
    <source>
        <dbReference type="ARBA" id="ARBA00007469"/>
    </source>
</evidence>
<reference evidence="5 6" key="1">
    <citation type="submission" date="2024-06" db="EMBL/GenBank/DDBJ databases">
        <authorList>
            <person name="Kraege A."/>
            <person name="Thomma B."/>
        </authorList>
    </citation>
    <scope>NUCLEOTIDE SEQUENCE [LARGE SCALE GENOMIC DNA]</scope>
</reference>
<keyword evidence="4" id="KW-0732">Signal</keyword>
<organism evidence="5 6">
    <name type="scientific">Coccomyxa viridis</name>
    <dbReference type="NCBI Taxonomy" id="1274662"/>
    <lineage>
        <taxon>Eukaryota</taxon>
        <taxon>Viridiplantae</taxon>
        <taxon>Chlorophyta</taxon>
        <taxon>core chlorophytes</taxon>
        <taxon>Trebouxiophyceae</taxon>
        <taxon>Trebouxiophyceae incertae sedis</taxon>
        <taxon>Coccomyxaceae</taxon>
        <taxon>Coccomyxa</taxon>
    </lineage>
</organism>
<dbReference type="PROSITE" id="PS00530">
    <property type="entry name" value="RNASE_T2_1"/>
    <property type="match status" value="1"/>
</dbReference>
<comment type="caution">
    <text evidence="5">The sequence shown here is derived from an EMBL/GenBank/DDBJ whole genome shotgun (WGS) entry which is preliminary data.</text>
</comment>
<keyword evidence="2" id="KW-1015">Disulfide bond</keyword>
<dbReference type="InterPro" id="IPR033697">
    <property type="entry name" value="Ribonuclease_T2_eukaryotic"/>
</dbReference>